<evidence type="ECO:0000313" key="9">
    <source>
        <dbReference type="EMBL" id="WOO39895.1"/>
    </source>
</evidence>
<sequence length="306" mass="32484">MGDMVVHIIFYILAPVFILIGLGALLDRLLNLDAKTLVQLNFYVFVPALVAVKIIDSPVSLAEFGGVAIAALLSLLLCGAVAWLIAGRGKLRPQRPLLVSTAMFTNAGNVGIPVAALAFPDFGAAYMGAILMVQNFACFSIGMILLADMKPKSALDFIKVLLPVPVTWAIVLALIIRSTNLHVPEPLFTPLSYLGDGLIPVALLTLGVQLRRSLGGSGDFIFLTVGMLLRLLLGPLIVFAVAILLPLPEEGRQVLILSGVLPVAVNVYILAARYESNASLASQLVFWSTVLSPIGFVAVLLFLSTG</sequence>
<dbReference type="PANTHER" id="PTHR36838:SF1">
    <property type="entry name" value="SLR1864 PROTEIN"/>
    <property type="match status" value="1"/>
</dbReference>
<feature type="transmembrane region" description="Helical" evidence="8">
    <location>
        <begin position="253"/>
        <end position="272"/>
    </location>
</feature>
<evidence type="ECO:0000313" key="10">
    <source>
        <dbReference type="Proteomes" id="UP001304300"/>
    </source>
</evidence>
<evidence type="ECO:0000256" key="6">
    <source>
        <dbReference type="ARBA" id="ARBA00022989"/>
    </source>
</evidence>
<evidence type="ECO:0000256" key="3">
    <source>
        <dbReference type="ARBA" id="ARBA00022448"/>
    </source>
</evidence>
<feature type="transmembrane region" description="Helical" evidence="8">
    <location>
        <begin position="97"/>
        <end position="119"/>
    </location>
</feature>
<dbReference type="PANTHER" id="PTHR36838">
    <property type="entry name" value="AUXIN EFFLUX CARRIER FAMILY PROTEIN"/>
    <property type="match status" value="1"/>
</dbReference>
<keyword evidence="10" id="KW-1185">Reference proteome</keyword>
<evidence type="ECO:0000256" key="7">
    <source>
        <dbReference type="ARBA" id="ARBA00023136"/>
    </source>
</evidence>
<keyword evidence="4" id="KW-1003">Cell membrane</keyword>
<dbReference type="AlphaFoldDB" id="A0AAQ3L9N7"/>
<dbReference type="GO" id="GO:0055085">
    <property type="term" value="P:transmembrane transport"/>
    <property type="evidence" value="ECO:0007669"/>
    <property type="project" value="InterPro"/>
</dbReference>
<feature type="transmembrane region" description="Helical" evidence="8">
    <location>
        <begin position="6"/>
        <end position="26"/>
    </location>
</feature>
<organism evidence="9 10">
    <name type="scientific">Rubellicoccus peritrichatus</name>
    <dbReference type="NCBI Taxonomy" id="3080537"/>
    <lineage>
        <taxon>Bacteria</taxon>
        <taxon>Pseudomonadati</taxon>
        <taxon>Verrucomicrobiota</taxon>
        <taxon>Opitutia</taxon>
        <taxon>Puniceicoccales</taxon>
        <taxon>Cerasicoccaceae</taxon>
        <taxon>Rubellicoccus</taxon>
    </lineage>
</organism>
<feature type="transmembrane region" description="Helical" evidence="8">
    <location>
        <begin position="284"/>
        <end position="303"/>
    </location>
</feature>
<feature type="transmembrane region" description="Helical" evidence="8">
    <location>
        <begin position="157"/>
        <end position="176"/>
    </location>
</feature>
<protein>
    <submittedName>
        <fullName evidence="9">AEC family transporter</fullName>
    </submittedName>
</protein>
<dbReference type="Gene3D" id="1.20.1530.20">
    <property type="match status" value="1"/>
</dbReference>
<dbReference type="GO" id="GO:0005886">
    <property type="term" value="C:plasma membrane"/>
    <property type="evidence" value="ECO:0007669"/>
    <property type="project" value="UniProtKB-SubCell"/>
</dbReference>
<evidence type="ECO:0000256" key="5">
    <source>
        <dbReference type="ARBA" id="ARBA00022692"/>
    </source>
</evidence>
<keyword evidence="3" id="KW-0813">Transport</keyword>
<accession>A0AAQ3L9N7</accession>
<dbReference type="InterPro" id="IPR038770">
    <property type="entry name" value="Na+/solute_symporter_sf"/>
</dbReference>
<feature type="transmembrane region" description="Helical" evidence="8">
    <location>
        <begin position="61"/>
        <end position="85"/>
    </location>
</feature>
<dbReference type="Pfam" id="PF03547">
    <property type="entry name" value="Mem_trans"/>
    <property type="match status" value="2"/>
</dbReference>
<dbReference type="EMBL" id="CP136920">
    <property type="protein sequence ID" value="WOO39895.1"/>
    <property type="molecule type" value="Genomic_DNA"/>
</dbReference>
<proteinExistence type="inferred from homology"/>
<evidence type="ECO:0000256" key="4">
    <source>
        <dbReference type="ARBA" id="ARBA00022475"/>
    </source>
</evidence>
<feature type="transmembrane region" description="Helical" evidence="8">
    <location>
        <begin position="38"/>
        <end position="55"/>
    </location>
</feature>
<feature type="transmembrane region" description="Helical" evidence="8">
    <location>
        <begin position="125"/>
        <end position="145"/>
    </location>
</feature>
<dbReference type="Proteomes" id="UP001304300">
    <property type="component" value="Chromosome"/>
</dbReference>
<gene>
    <name evidence="9" type="ORF">RZN69_14815</name>
</gene>
<dbReference type="RefSeq" id="WP_317831940.1">
    <property type="nucleotide sequence ID" value="NZ_CP136920.1"/>
</dbReference>
<feature type="transmembrane region" description="Helical" evidence="8">
    <location>
        <begin position="188"/>
        <end position="208"/>
    </location>
</feature>
<evidence type="ECO:0000256" key="8">
    <source>
        <dbReference type="SAM" id="Phobius"/>
    </source>
</evidence>
<evidence type="ECO:0000256" key="1">
    <source>
        <dbReference type="ARBA" id="ARBA00004651"/>
    </source>
</evidence>
<evidence type="ECO:0000256" key="2">
    <source>
        <dbReference type="ARBA" id="ARBA00010145"/>
    </source>
</evidence>
<dbReference type="KEGG" id="puo:RZN69_14815"/>
<comment type="subcellular location">
    <subcellularLocation>
        <location evidence="1">Cell membrane</location>
        <topology evidence="1">Multi-pass membrane protein</topology>
    </subcellularLocation>
</comment>
<reference evidence="9 10" key="1">
    <citation type="submission" date="2023-10" db="EMBL/GenBank/DDBJ databases">
        <title>Rubellicoccus peritrichatus gen. nov., sp. nov., isolated from an algae of coral reef tank.</title>
        <authorList>
            <person name="Luo J."/>
        </authorList>
    </citation>
    <scope>NUCLEOTIDE SEQUENCE [LARGE SCALE GENOMIC DNA]</scope>
    <source>
        <strain evidence="9 10">CR14</strain>
    </source>
</reference>
<name>A0AAQ3L9N7_9BACT</name>
<keyword evidence="7 8" id="KW-0472">Membrane</keyword>
<feature type="transmembrane region" description="Helical" evidence="8">
    <location>
        <begin position="220"/>
        <end position="247"/>
    </location>
</feature>
<dbReference type="InterPro" id="IPR004776">
    <property type="entry name" value="Mem_transp_PIN-like"/>
</dbReference>
<keyword evidence="5 8" id="KW-0812">Transmembrane</keyword>
<keyword evidence="6 8" id="KW-1133">Transmembrane helix</keyword>
<comment type="similarity">
    <text evidence="2">Belongs to the auxin efflux carrier (TC 2.A.69) family.</text>
</comment>